<evidence type="ECO:0000256" key="1">
    <source>
        <dbReference type="SAM" id="MobiDB-lite"/>
    </source>
</evidence>
<sequence length="157" mass="16206">MRTVGGPTLVAERELAEGSIIDQDCLALRLAEANPDDTHRGYGAFMHEVLRGIGAGQPRRQVAPGQFGGQDSSENGAALRLAPLGAWQAAGLDGRVAVPGTVAGAGTVAQTGASAVRTSEHGNHKVVRPTRKRAPGSRQARRAPGPRCMSVGGLFHA</sequence>
<name>A0ABY7KPW6_9ACTN</name>
<dbReference type="InterPro" id="IPR036705">
    <property type="entry name" value="Ribosyl_crysJ1_sf"/>
</dbReference>
<proteinExistence type="predicted"/>
<dbReference type="Gene3D" id="1.10.4080.10">
    <property type="entry name" value="ADP-ribosylation/Crystallin J1"/>
    <property type="match status" value="1"/>
</dbReference>
<dbReference type="Proteomes" id="UP001164439">
    <property type="component" value="Chromosome"/>
</dbReference>
<dbReference type="RefSeq" id="WP_269664082.1">
    <property type="nucleotide sequence ID" value="NZ_CP114413.1"/>
</dbReference>
<dbReference type="SUPFAM" id="SSF101478">
    <property type="entry name" value="ADP-ribosylglycohydrolase"/>
    <property type="match status" value="1"/>
</dbReference>
<organism evidence="2 3">
    <name type="scientific">Streptomyces cinnabarinus</name>
    <dbReference type="NCBI Taxonomy" id="67287"/>
    <lineage>
        <taxon>Bacteria</taxon>
        <taxon>Bacillati</taxon>
        <taxon>Actinomycetota</taxon>
        <taxon>Actinomycetes</taxon>
        <taxon>Kitasatosporales</taxon>
        <taxon>Streptomycetaceae</taxon>
        <taxon>Streptomyces</taxon>
    </lineage>
</organism>
<feature type="compositionally biased region" description="Basic residues" evidence="1">
    <location>
        <begin position="124"/>
        <end position="141"/>
    </location>
</feature>
<feature type="region of interest" description="Disordered" evidence="1">
    <location>
        <begin position="112"/>
        <end position="157"/>
    </location>
</feature>
<gene>
    <name evidence="2" type="ORF">STRCI_008190</name>
</gene>
<dbReference type="EMBL" id="CP114413">
    <property type="protein sequence ID" value="WAZ26596.1"/>
    <property type="molecule type" value="Genomic_DNA"/>
</dbReference>
<dbReference type="InterPro" id="IPR005502">
    <property type="entry name" value="Ribosyl_crysJ1"/>
</dbReference>
<dbReference type="Pfam" id="PF03747">
    <property type="entry name" value="ADP_ribosyl_GH"/>
    <property type="match status" value="1"/>
</dbReference>
<accession>A0ABY7KPW6</accession>
<evidence type="ECO:0000313" key="3">
    <source>
        <dbReference type="Proteomes" id="UP001164439"/>
    </source>
</evidence>
<reference evidence="2" key="1">
    <citation type="submission" date="2022-12" db="EMBL/GenBank/DDBJ databases">
        <authorList>
            <person name="Ruckert C."/>
            <person name="Busche T."/>
            <person name="Kalinowski J."/>
            <person name="Wittmann C."/>
        </authorList>
    </citation>
    <scope>NUCLEOTIDE SEQUENCE</scope>
    <source>
        <strain evidence="2">DSM 40467</strain>
    </source>
</reference>
<keyword evidence="3" id="KW-1185">Reference proteome</keyword>
<protein>
    <submittedName>
        <fullName evidence="2">Uncharacterized protein</fullName>
    </submittedName>
</protein>
<evidence type="ECO:0000313" key="2">
    <source>
        <dbReference type="EMBL" id="WAZ26596.1"/>
    </source>
</evidence>